<evidence type="ECO:0000256" key="8">
    <source>
        <dbReference type="ARBA" id="ARBA00023163"/>
    </source>
</evidence>
<sequence length="266" mass="28896">MIRAQQAGNCPARGSRGSPRPERRHGAPPPRVPSAGASPTSARRRRAWAELLLQAALGRTLPPSSAPPLPARPGERCPAPPPRCRGTEGPGQGTRRLQEAGRRLCSRISLAWTTLGHTEGGRGRQGRCPAHRAKTASAPCYPSVLSFPVTRVSGTRKPAFGKTHLPGTRQHRDSRLARTAWPGSEAGGFFHAAFWAGAVIRVLSARWLLSSADLCKNCHHVIAHHEYTFSVVDDYQEYTMLCLLCGRAEDSVSILPDDPRQMTPLF</sequence>
<proteinExistence type="inferred from homology"/>
<dbReference type="InterPro" id="IPR038543">
    <property type="entry name" value="Churchill_sf"/>
</dbReference>
<comment type="similarity">
    <text evidence="1">Belongs to the Churchill family.</text>
</comment>
<keyword evidence="7" id="KW-0010">Activator</keyword>
<keyword evidence="4" id="KW-0479">Metal-binding</keyword>
<evidence type="ECO:0000256" key="2">
    <source>
        <dbReference type="ARBA" id="ARBA00021000"/>
    </source>
</evidence>
<keyword evidence="8" id="KW-0804">Transcription</keyword>
<evidence type="ECO:0000256" key="5">
    <source>
        <dbReference type="ARBA" id="ARBA00022833"/>
    </source>
</evidence>
<dbReference type="PANTHER" id="PTHR31931:SF2">
    <property type="entry name" value="PROTEIN CHURCHILL"/>
    <property type="match status" value="1"/>
</dbReference>
<evidence type="ECO:0000256" key="1">
    <source>
        <dbReference type="ARBA" id="ARBA00009577"/>
    </source>
</evidence>
<reference evidence="10" key="2">
    <citation type="submission" date="2025-09" db="UniProtKB">
        <authorList>
            <consortium name="Ensembl"/>
        </authorList>
    </citation>
    <scope>IDENTIFICATION</scope>
</reference>
<keyword evidence="3" id="KW-0217">Developmental protein</keyword>
<evidence type="ECO:0000256" key="4">
    <source>
        <dbReference type="ARBA" id="ARBA00022723"/>
    </source>
</evidence>
<protein>
    <recommendedName>
        <fullName evidence="2">Protein Churchill</fullName>
    </recommendedName>
</protein>
<name>A0A8B9S702_APTOW</name>
<keyword evidence="6" id="KW-0805">Transcription regulation</keyword>
<evidence type="ECO:0000256" key="7">
    <source>
        <dbReference type="ARBA" id="ARBA00023159"/>
    </source>
</evidence>
<dbReference type="Ensembl" id="ENSAOWT00000013161.1">
    <property type="protein sequence ID" value="ENSAOWP00000011560.1"/>
    <property type="gene ID" value="ENSAOWG00000007955.1"/>
</dbReference>
<reference evidence="10" key="1">
    <citation type="submission" date="2025-08" db="UniProtKB">
        <authorList>
            <consortium name="Ensembl"/>
        </authorList>
    </citation>
    <scope>IDENTIFICATION</scope>
</reference>
<dbReference type="GO" id="GO:0045893">
    <property type="term" value="P:positive regulation of DNA-templated transcription"/>
    <property type="evidence" value="ECO:0007669"/>
    <property type="project" value="InterPro"/>
</dbReference>
<dbReference type="AlphaFoldDB" id="A0A8B9S702"/>
<evidence type="ECO:0000256" key="6">
    <source>
        <dbReference type="ARBA" id="ARBA00023015"/>
    </source>
</evidence>
<dbReference type="GO" id="GO:0008270">
    <property type="term" value="F:zinc ion binding"/>
    <property type="evidence" value="ECO:0007669"/>
    <property type="project" value="InterPro"/>
</dbReference>
<evidence type="ECO:0000313" key="10">
    <source>
        <dbReference type="Ensembl" id="ENSAOWP00000011560.1"/>
    </source>
</evidence>
<dbReference type="PANTHER" id="PTHR31931">
    <property type="entry name" value="PROTEIN CHURCHILL"/>
    <property type="match status" value="1"/>
</dbReference>
<accession>A0A8B9S702</accession>
<feature type="region of interest" description="Disordered" evidence="9">
    <location>
        <begin position="1"/>
        <end position="47"/>
    </location>
</feature>
<dbReference type="Pfam" id="PF06573">
    <property type="entry name" value="Churchill"/>
    <property type="match status" value="1"/>
</dbReference>
<feature type="region of interest" description="Disordered" evidence="9">
    <location>
        <begin position="59"/>
        <end position="96"/>
    </location>
</feature>
<dbReference type="Gene3D" id="2.60.40.4240">
    <property type="entry name" value="Transcription activator, Churchill"/>
    <property type="match status" value="1"/>
</dbReference>
<dbReference type="InterPro" id="IPR009508">
    <property type="entry name" value="Transcrpt_activator_Churchill"/>
</dbReference>
<keyword evidence="11" id="KW-1185">Reference proteome</keyword>
<dbReference type="Proteomes" id="UP000694424">
    <property type="component" value="Unplaced"/>
</dbReference>
<keyword evidence="5" id="KW-0862">Zinc</keyword>
<evidence type="ECO:0000256" key="3">
    <source>
        <dbReference type="ARBA" id="ARBA00022473"/>
    </source>
</evidence>
<organism evidence="10 11">
    <name type="scientific">Apteryx owenii</name>
    <name type="common">Little spotted kiwi</name>
    <dbReference type="NCBI Taxonomy" id="8824"/>
    <lineage>
        <taxon>Eukaryota</taxon>
        <taxon>Metazoa</taxon>
        <taxon>Chordata</taxon>
        <taxon>Craniata</taxon>
        <taxon>Vertebrata</taxon>
        <taxon>Euteleostomi</taxon>
        <taxon>Archelosauria</taxon>
        <taxon>Archosauria</taxon>
        <taxon>Dinosauria</taxon>
        <taxon>Saurischia</taxon>
        <taxon>Theropoda</taxon>
        <taxon>Coelurosauria</taxon>
        <taxon>Aves</taxon>
        <taxon>Palaeognathae</taxon>
        <taxon>Apterygiformes</taxon>
        <taxon>Apterygidae</taxon>
        <taxon>Apteryx</taxon>
    </lineage>
</organism>
<evidence type="ECO:0000256" key="9">
    <source>
        <dbReference type="SAM" id="MobiDB-lite"/>
    </source>
</evidence>
<dbReference type="GO" id="GO:0008543">
    <property type="term" value="P:fibroblast growth factor receptor signaling pathway"/>
    <property type="evidence" value="ECO:0007669"/>
    <property type="project" value="TreeGrafter"/>
</dbReference>
<evidence type="ECO:0000313" key="11">
    <source>
        <dbReference type="Proteomes" id="UP000694424"/>
    </source>
</evidence>